<feature type="compositionally biased region" description="Polar residues" evidence="1">
    <location>
        <begin position="55"/>
        <end position="70"/>
    </location>
</feature>
<name>A0A9J6B3T6_SOLCO</name>
<feature type="region of interest" description="Disordered" evidence="1">
    <location>
        <begin position="51"/>
        <end position="70"/>
    </location>
</feature>
<gene>
    <name evidence="2" type="ORF">H5410_003005</name>
</gene>
<evidence type="ECO:0000313" key="2">
    <source>
        <dbReference type="EMBL" id="KAG5631288.1"/>
    </source>
</evidence>
<dbReference type="Proteomes" id="UP000824120">
    <property type="component" value="Chromosome 1"/>
</dbReference>
<organism evidence="2 3">
    <name type="scientific">Solanum commersonii</name>
    <name type="common">Commerson's wild potato</name>
    <name type="synonym">Commerson's nightshade</name>
    <dbReference type="NCBI Taxonomy" id="4109"/>
    <lineage>
        <taxon>Eukaryota</taxon>
        <taxon>Viridiplantae</taxon>
        <taxon>Streptophyta</taxon>
        <taxon>Embryophyta</taxon>
        <taxon>Tracheophyta</taxon>
        <taxon>Spermatophyta</taxon>
        <taxon>Magnoliopsida</taxon>
        <taxon>eudicotyledons</taxon>
        <taxon>Gunneridae</taxon>
        <taxon>Pentapetalae</taxon>
        <taxon>asterids</taxon>
        <taxon>lamiids</taxon>
        <taxon>Solanales</taxon>
        <taxon>Solanaceae</taxon>
        <taxon>Solanoideae</taxon>
        <taxon>Solaneae</taxon>
        <taxon>Solanum</taxon>
    </lineage>
</organism>
<evidence type="ECO:0000313" key="3">
    <source>
        <dbReference type="Proteomes" id="UP000824120"/>
    </source>
</evidence>
<dbReference type="EMBL" id="JACXVP010000001">
    <property type="protein sequence ID" value="KAG5631288.1"/>
    <property type="molecule type" value="Genomic_DNA"/>
</dbReference>
<accession>A0A9J6B3T6</accession>
<comment type="caution">
    <text evidence="2">The sequence shown here is derived from an EMBL/GenBank/DDBJ whole genome shotgun (WGS) entry which is preliminary data.</text>
</comment>
<protein>
    <submittedName>
        <fullName evidence="2">Uncharacterized protein</fullName>
    </submittedName>
</protein>
<evidence type="ECO:0000256" key="1">
    <source>
        <dbReference type="SAM" id="MobiDB-lite"/>
    </source>
</evidence>
<keyword evidence="3" id="KW-1185">Reference proteome</keyword>
<reference evidence="2 3" key="1">
    <citation type="submission" date="2020-09" db="EMBL/GenBank/DDBJ databases">
        <title>De no assembly of potato wild relative species, Solanum commersonii.</title>
        <authorList>
            <person name="Cho K."/>
        </authorList>
    </citation>
    <scope>NUCLEOTIDE SEQUENCE [LARGE SCALE GENOMIC DNA]</scope>
    <source>
        <strain evidence="2">LZ3.2</strain>
        <tissue evidence="2">Leaf</tissue>
    </source>
</reference>
<dbReference type="AlphaFoldDB" id="A0A9J6B3T6"/>
<sequence>MKVVNRRKILSLPERHFVYNEERLQNDRLDDDLEDDDTEILVAPKNEVKVEQNKKSSNWYSTAAQSHLQP</sequence>
<proteinExistence type="predicted"/>